<reference evidence="1 2" key="1">
    <citation type="submission" date="2015-07" db="EMBL/GenBank/DDBJ databases">
        <authorList>
            <person name="Noorani M."/>
        </authorList>
    </citation>
    <scope>NUCLEOTIDE SEQUENCE [LARGE SCALE GENOMIC DNA]</scope>
    <source>
        <strain evidence="1">BBA 69670</strain>
    </source>
</reference>
<dbReference type="EMBL" id="CYGV01001199">
    <property type="protein sequence ID" value="CUA70814.1"/>
    <property type="molecule type" value="Genomic_DNA"/>
</dbReference>
<gene>
    <name evidence="1" type="ORF">RSOLAG22IIIB_09152</name>
</gene>
<dbReference type="Proteomes" id="UP000044841">
    <property type="component" value="Unassembled WGS sequence"/>
</dbReference>
<protein>
    <submittedName>
        <fullName evidence="1">Uncharacterized protein</fullName>
    </submittedName>
</protein>
<organism evidence="1 2">
    <name type="scientific">Rhizoctonia solani</name>
    <dbReference type="NCBI Taxonomy" id="456999"/>
    <lineage>
        <taxon>Eukaryota</taxon>
        <taxon>Fungi</taxon>
        <taxon>Dikarya</taxon>
        <taxon>Basidiomycota</taxon>
        <taxon>Agaricomycotina</taxon>
        <taxon>Agaricomycetes</taxon>
        <taxon>Cantharellales</taxon>
        <taxon>Ceratobasidiaceae</taxon>
        <taxon>Rhizoctonia</taxon>
    </lineage>
</organism>
<sequence length="138" mass="16216">MPSFAGYFATQDDCREWLRENEPEIFERNPRASTRPVERRAKEFMKAKRVGKAFFLEILPLPGPPVPEGPWALMLVRRYSERKTYLAPKGERDHLIRDLVMSEFKLKVSDWSVPWYSKHDPELVSEFLSPETESSDNE</sequence>
<accession>A0A0K6FXE0</accession>
<name>A0A0K6FXE0_9AGAM</name>
<proteinExistence type="predicted"/>
<keyword evidence="2" id="KW-1185">Reference proteome</keyword>
<dbReference type="AlphaFoldDB" id="A0A0K6FXE0"/>
<evidence type="ECO:0000313" key="1">
    <source>
        <dbReference type="EMBL" id="CUA70814.1"/>
    </source>
</evidence>
<evidence type="ECO:0000313" key="2">
    <source>
        <dbReference type="Proteomes" id="UP000044841"/>
    </source>
</evidence>